<proteinExistence type="inferred from homology"/>
<dbReference type="SUPFAM" id="SSF50156">
    <property type="entry name" value="PDZ domain-like"/>
    <property type="match status" value="1"/>
</dbReference>
<name>A0A6S6UEG5_9BACT</name>
<evidence type="ECO:0000256" key="1">
    <source>
        <dbReference type="ARBA" id="ARBA00010541"/>
    </source>
</evidence>
<dbReference type="PANTHER" id="PTHR43343">
    <property type="entry name" value="PEPTIDASE S12"/>
    <property type="match status" value="1"/>
</dbReference>
<keyword evidence="2 6" id="KW-0645">Protease</keyword>
<keyword evidence="3 6" id="KW-0378">Hydrolase</keyword>
<dbReference type="Gene3D" id="2.40.10.120">
    <property type="match status" value="1"/>
</dbReference>
<protein>
    <submittedName>
        <fullName evidence="6">HtrA protease/chaperone protein / Serine protease (Protease DO) (EC)</fullName>
        <ecNumber evidence="6">3.4.21.-</ecNumber>
    </submittedName>
</protein>
<dbReference type="InterPro" id="IPR001478">
    <property type="entry name" value="PDZ"/>
</dbReference>
<evidence type="ECO:0000313" key="6">
    <source>
        <dbReference type="EMBL" id="CAA6828004.1"/>
    </source>
</evidence>
<dbReference type="EC" id="3.4.21.-" evidence="6"/>
<dbReference type="InterPro" id="IPR009003">
    <property type="entry name" value="Peptidase_S1_PA"/>
</dbReference>
<dbReference type="EMBL" id="CACVAS010000168">
    <property type="protein sequence ID" value="CAA6828004.1"/>
    <property type="molecule type" value="Genomic_DNA"/>
</dbReference>
<keyword evidence="4" id="KW-0720">Serine protease</keyword>
<dbReference type="GO" id="GO:0006508">
    <property type="term" value="P:proteolysis"/>
    <property type="evidence" value="ECO:0007669"/>
    <property type="project" value="UniProtKB-KW"/>
</dbReference>
<evidence type="ECO:0000259" key="5">
    <source>
        <dbReference type="PROSITE" id="PS50106"/>
    </source>
</evidence>
<dbReference type="Gene3D" id="2.30.42.10">
    <property type="match status" value="1"/>
</dbReference>
<accession>A0A6S6UEG5</accession>
<dbReference type="PROSITE" id="PS50106">
    <property type="entry name" value="PDZ"/>
    <property type="match status" value="1"/>
</dbReference>
<comment type="similarity">
    <text evidence="1">Belongs to the peptidase S1C family.</text>
</comment>
<dbReference type="FunFam" id="2.40.10.10:FF:000001">
    <property type="entry name" value="Periplasmic serine protease DegS"/>
    <property type="match status" value="1"/>
</dbReference>
<dbReference type="AlphaFoldDB" id="A0A6S6UEG5"/>
<evidence type="ECO:0000256" key="3">
    <source>
        <dbReference type="ARBA" id="ARBA00022801"/>
    </source>
</evidence>
<dbReference type="GO" id="GO:0004252">
    <property type="term" value="F:serine-type endopeptidase activity"/>
    <property type="evidence" value="ECO:0007669"/>
    <property type="project" value="InterPro"/>
</dbReference>
<sequence length="366" mass="39675">MKKILIITLLGFAMLQAFILGGNNEIKYAHAPSNPKHTLPTSSNEILSFHQVLKDSIDAVVNISIRIYSKQRYIVRDPFFGYEYYQHVPQERLKRALGSGVILSKDGYIVTNNHVIAGADEITVSINGHTKEYPAKLIGSDKGSDLAVIKIEAEGLKPISLSKDEDVHVGDVVFAIGNPFGVGETVTQGIVSALNKQGMGINQYENFIQTDASINPGNSGGALVDSRGALIGINAAILSRSGGNHGVGFSIPVDMVQNIVTKLVKNGKVDRGYLGVSIAPITTKNEAYFVQKEGAIITQIQRGSAADIANLQPGDLIYEVEGKKVSSPTQLQQIIANISPNTQIDVTLEREKKEVKTTMKLHRRME</sequence>
<reference evidence="6" key="1">
    <citation type="submission" date="2020-01" db="EMBL/GenBank/DDBJ databases">
        <authorList>
            <person name="Meier V. D."/>
            <person name="Meier V D."/>
        </authorList>
    </citation>
    <scope>NUCLEOTIDE SEQUENCE</scope>
    <source>
        <strain evidence="6">HLG_WM_MAG_01</strain>
    </source>
</reference>
<dbReference type="InterPro" id="IPR051201">
    <property type="entry name" value="Chloro_Bact_Ser_Proteases"/>
</dbReference>
<dbReference type="Pfam" id="PF13180">
    <property type="entry name" value="PDZ_2"/>
    <property type="match status" value="1"/>
</dbReference>
<feature type="domain" description="PDZ" evidence="5">
    <location>
        <begin position="263"/>
        <end position="352"/>
    </location>
</feature>
<dbReference type="InterPro" id="IPR036034">
    <property type="entry name" value="PDZ_sf"/>
</dbReference>
<dbReference type="SUPFAM" id="SSF50494">
    <property type="entry name" value="Trypsin-like serine proteases"/>
    <property type="match status" value="1"/>
</dbReference>
<dbReference type="PRINTS" id="PR00834">
    <property type="entry name" value="PROTEASES2C"/>
</dbReference>
<dbReference type="Pfam" id="PF13365">
    <property type="entry name" value="Trypsin_2"/>
    <property type="match status" value="1"/>
</dbReference>
<dbReference type="PANTHER" id="PTHR43343:SF3">
    <property type="entry name" value="PROTEASE DO-LIKE 8, CHLOROPLASTIC"/>
    <property type="match status" value="1"/>
</dbReference>
<gene>
    <name evidence="6" type="ORF">HELGO_WM9645</name>
</gene>
<dbReference type="SMART" id="SM00228">
    <property type="entry name" value="PDZ"/>
    <property type="match status" value="1"/>
</dbReference>
<evidence type="ECO:0000256" key="4">
    <source>
        <dbReference type="ARBA" id="ARBA00022825"/>
    </source>
</evidence>
<evidence type="ECO:0000256" key="2">
    <source>
        <dbReference type="ARBA" id="ARBA00022670"/>
    </source>
</evidence>
<organism evidence="6">
    <name type="scientific">uncultured Sulfurovum sp</name>
    <dbReference type="NCBI Taxonomy" id="269237"/>
    <lineage>
        <taxon>Bacteria</taxon>
        <taxon>Pseudomonadati</taxon>
        <taxon>Campylobacterota</taxon>
        <taxon>Epsilonproteobacteria</taxon>
        <taxon>Campylobacterales</taxon>
        <taxon>Sulfurovaceae</taxon>
        <taxon>Sulfurovum</taxon>
        <taxon>environmental samples</taxon>
    </lineage>
</organism>
<dbReference type="InterPro" id="IPR001940">
    <property type="entry name" value="Peptidase_S1C"/>
</dbReference>